<reference evidence="3" key="1">
    <citation type="submission" date="2016-01" db="EMBL/GenBank/DDBJ databases">
        <title>Draft genome of Chromobacterium sp. F49.</title>
        <authorList>
            <person name="Hong K.W."/>
        </authorList>
    </citation>
    <scope>NUCLEOTIDE SEQUENCE [LARGE SCALE GENOMIC DNA]</scope>
    <source>
        <strain evidence="3">CN3</strain>
    </source>
</reference>
<proteinExistence type="predicted"/>
<organism evidence="2 3">
    <name type="scientific">Sphingomonas hankookensis</name>
    <dbReference type="NCBI Taxonomy" id="563996"/>
    <lineage>
        <taxon>Bacteria</taxon>
        <taxon>Pseudomonadati</taxon>
        <taxon>Pseudomonadota</taxon>
        <taxon>Alphaproteobacteria</taxon>
        <taxon>Sphingomonadales</taxon>
        <taxon>Sphingomonadaceae</taxon>
        <taxon>Sphingomonas</taxon>
    </lineage>
</organism>
<evidence type="ECO:0000313" key="3">
    <source>
        <dbReference type="Proteomes" id="UP000076609"/>
    </source>
</evidence>
<protein>
    <recommendedName>
        <fullName evidence="1">Deacetylase PdaC domain-containing protein</fullName>
    </recommendedName>
</protein>
<keyword evidence="3" id="KW-1185">Reference proteome</keyword>
<comment type="caution">
    <text evidence="2">The sequence shown here is derived from an EMBL/GenBank/DDBJ whole genome shotgun (WGS) entry which is preliminary data.</text>
</comment>
<dbReference type="EMBL" id="LQQO01000001">
    <property type="protein sequence ID" value="KZE18956.1"/>
    <property type="molecule type" value="Genomic_DNA"/>
</dbReference>
<gene>
    <name evidence="2" type="ORF">AVT10_00275</name>
</gene>
<evidence type="ECO:0000313" key="2">
    <source>
        <dbReference type="EMBL" id="KZE18956.1"/>
    </source>
</evidence>
<name>A0ABR5YI67_9SPHN</name>
<dbReference type="Pfam" id="PF13739">
    <property type="entry name" value="PdaC"/>
    <property type="match status" value="1"/>
</dbReference>
<evidence type="ECO:0000259" key="1">
    <source>
        <dbReference type="Pfam" id="PF13739"/>
    </source>
</evidence>
<dbReference type="InterPro" id="IPR025303">
    <property type="entry name" value="PdaC"/>
</dbReference>
<feature type="domain" description="Deacetylase PdaC" evidence="1">
    <location>
        <begin position="25"/>
        <end position="109"/>
    </location>
</feature>
<dbReference type="Gene3D" id="3.30.565.40">
    <property type="entry name" value="Fervidobacterium nodosum Rt17-B1 like"/>
    <property type="match status" value="1"/>
</dbReference>
<dbReference type="Proteomes" id="UP000076609">
    <property type="component" value="Unassembled WGS sequence"/>
</dbReference>
<accession>A0ABR5YI67</accession>
<sequence>MGVAMLAAAVAPSAIAQKPAATADYEFDYSYPVQAARIAPLKAWLEADKAKRRAWVVRASAEARREAKAARAPFRAYELQQSWDVVTETPRFLSLSSASYSDTGGAHGNGSSGGLIWDKRAGRRMNAVSLFVSPAAFQSAVMTPWCRWMRAERTRRVGADAGNDTTFGQCPPAKDVTVLLGSSNGRALNRIGVIADQYVVGSYVEGPYEHTLPVTQAVLRAVKPEYRAAFAVR</sequence>